<reference evidence="1 2" key="1">
    <citation type="submission" date="2019-08" db="EMBL/GenBank/DDBJ databases">
        <title>The genome of the soybean aphid Biotype 1, its phylome, world population structure and adaptation to the North American continent.</title>
        <authorList>
            <person name="Giordano R."/>
            <person name="Donthu R.K."/>
            <person name="Hernandez A.G."/>
            <person name="Wright C.L."/>
            <person name="Zimin A.V."/>
        </authorList>
    </citation>
    <scope>NUCLEOTIDE SEQUENCE [LARGE SCALE GENOMIC DNA]</scope>
    <source>
        <tissue evidence="1">Whole aphids</tissue>
    </source>
</reference>
<dbReference type="AlphaFoldDB" id="A0A6G0U5L5"/>
<proteinExistence type="predicted"/>
<organism evidence="1 2">
    <name type="scientific">Aphis glycines</name>
    <name type="common">Soybean aphid</name>
    <dbReference type="NCBI Taxonomy" id="307491"/>
    <lineage>
        <taxon>Eukaryota</taxon>
        <taxon>Metazoa</taxon>
        <taxon>Ecdysozoa</taxon>
        <taxon>Arthropoda</taxon>
        <taxon>Hexapoda</taxon>
        <taxon>Insecta</taxon>
        <taxon>Pterygota</taxon>
        <taxon>Neoptera</taxon>
        <taxon>Paraneoptera</taxon>
        <taxon>Hemiptera</taxon>
        <taxon>Sternorrhyncha</taxon>
        <taxon>Aphidomorpha</taxon>
        <taxon>Aphidoidea</taxon>
        <taxon>Aphididae</taxon>
        <taxon>Aphidini</taxon>
        <taxon>Aphis</taxon>
        <taxon>Aphis</taxon>
    </lineage>
</organism>
<comment type="caution">
    <text evidence="1">The sequence shown here is derived from an EMBL/GenBank/DDBJ whole genome shotgun (WGS) entry which is preliminary data.</text>
</comment>
<protein>
    <submittedName>
        <fullName evidence="1">Uncharacterized protein</fullName>
    </submittedName>
</protein>
<name>A0A6G0U5L5_APHGL</name>
<dbReference type="OrthoDB" id="5399166at2759"/>
<evidence type="ECO:0000313" key="2">
    <source>
        <dbReference type="Proteomes" id="UP000475862"/>
    </source>
</evidence>
<dbReference type="EMBL" id="VYZN01000008">
    <property type="protein sequence ID" value="KAE9543572.1"/>
    <property type="molecule type" value="Genomic_DNA"/>
</dbReference>
<gene>
    <name evidence="1" type="ORF">AGLY_002372</name>
</gene>
<keyword evidence="2" id="KW-1185">Reference proteome</keyword>
<accession>A0A6G0U5L5</accession>
<dbReference type="Proteomes" id="UP000475862">
    <property type="component" value="Unassembled WGS sequence"/>
</dbReference>
<sequence length="217" mass="24248">MKYKYKGIQSDIMWDKNQLKSIGRYIRYTDKFSPGTFRDKMWVHINGLLAGLLPKVVNSTLLNTSTPSGPPPSQAPSSIDASFRSLDSLSLASITVGVGACSPSGPRTYGGLNKSISMGPYTSLLESLLTFDVSGCRIHFKFKRYMSKSRKICKLKNSTLSFPSNSYRENSKHHDRENFNLALSLHDAFEIFFACHNGFTTSSWVHIYSNTVSSYSN</sequence>
<evidence type="ECO:0000313" key="1">
    <source>
        <dbReference type="EMBL" id="KAE9543572.1"/>
    </source>
</evidence>